<sequence>MAKRTNNGSSAALIFYLSVCFGHLSGEYVGDEWRSAKNYHRPLVLRTADVRRIASQTGISEMWKSDLQPMLIERVSGSQGNYAVRQHIIERLQKLKAGWTIEEDTFQSQTPYGYVTFTNIISTLKPSAKRRLVFACHYDSKYFGSQWDGKVFVGATDSAVPCAMILELAHALDNRFQKTSNTKPDLSIQLIFFDGEEAFFQWSPYDSLYGSRHLAQKMENTPHPPAAENTNQIDSIDLLVLLDLIGTANPVFPSYFHNTLRWHNRLQSIERRLHALNLLRSHPTEVRYFQSSVHGRQVDDDHVPFLQRGVPILHLIPSPFPHVWHTMQDNEENLDSVTIDNLNKILQVFVLEYLNI</sequence>
<evidence type="ECO:0000256" key="8">
    <source>
        <dbReference type="ARBA" id="ARBA00022723"/>
    </source>
</evidence>
<comment type="catalytic activity">
    <reaction evidence="1">
        <text>N-terminal L-glutaminyl-[peptide] = N-terminal 5-oxo-L-prolyl-[peptide] + NH4(+)</text>
        <dbReference type="Rhea" id="RHEA:23652"/>
        <dbReference type="Rhea" id="RHEA-COMP:11736"/>
        <dbReference type="Rhea" id="RHEA-COMP:11846"/>
        <dbReference type="ChEBI" id="CHEBI:28938"/>
        <dbReference type="ChEBI" id="CHEBI:64722"/>
        <dbReference type="ChEBI" id="CHEBI:87215"/>
        <dbReference type="EC" id="2.3.2.5"/>
    </reaction>
</comment>
<evidence type="ECO:0000256" key="5">
    <source>
        <dbReference type="ARBA" id="ARBA00016861"/>
    </source>
</evidence>
<reference evidence="18" key="1">
    <citation type="submission" date="2022-03" db="EMBL/GenBank/DDBJ databases">
        <authorList>
            <person name="Alioto T."/>
            <person name="Alioto T."/>
            <person name="Gomez Garrido J."/>
        </authorList>
    </citation>
    <scope>NUCLEOTIDE SEQUENCE</scope>
</reference>
<organism evidence="18 19">
    <name type="scientific">Pelobates cultripes</name>
    <name type="common">Western spadefoot toad</name>
    <dbReference type="NCBI Taxonomy" id="61616"/>
    <lineage>
        <taxon>Eukaryota</taxon>
        <taxon>Metazoa</taxon>
        <taxon>Chordata</taxon>
        <taxon>Craniata</taxon>
        <taxon>Vertebrata</taxon>
        <taxon>Euteleostomi</taxon>
        <taxon>Amphibia</taxon>
        <taxon>Batrachia</taxon>
        <taxon>Anura</taxon>
        <taxon>Pelobatoidea</taxon>
        <taxon>Pelobatidae</taxon>
        <taxon>Pelobates</taxon>
    </lineage>
</organism>
<dbReference type="AlphaFoldDB" id="A0AAD1RF75"/>
<evidence type="ECO:0000256" key="4">
    <source>
        <dbReference type="ARBA" id="ARBA00012012"/>
    </source>
</evidence>
<evidence type="ECO:0000256" key="16">
    <source>
        <dbReference type="SAM" id="SignalP"/>
    </source>
</evidence>
<dbReference type="Proteomes" id="UP001295444">
    <property type="component" value="Chromosome 02"/>
</dbReference>
<evidence type="ECO:0000256" key="3">
    <source>
        <dbReference type="ARBA" id="ARBA00006014"/>
    </source>
</evidence>
<dbReference type="InterPro" id="IPR007484">
    <property type="entry name" value="Peptidase_M28"/>
</dbReference>
<keyword evidence="11" id="KW-1015">Disulfide bond</keyword>
<evidence type="ECO:0000256" key="10">
    <source>
        <dbReference type="ARBA" id="ARBA00022833"/>
    </source>
</evidence>
<protein>
    <recommendedName>
        <fullName evidence="5">Glutaminyl-peptide cyclotransferase</fullName>
        <ecNumber evidence="4">2.3.2.5</ecNumber>
    </recommendedName>
    <alternativeName>
        <fullName evidence="14">Glutaminyl cyclase</fullName>
    </alternativeName>
    <alternativeName>
        <fullName evidence="15">Glutaminyl-tRNA cyclotransferase</fullName>
    </alternativeName>
</protein>
<dbReference type="CDD" id="cd03880">
    <property type="entry name" value="M28_QC_like"/>
    <property type="match status" value="1"/>
</dbReference>
<dbReference type="GO" id="GO:0008270">
    <property type="term" value="F:zinc ion binding"/>
    <property type="evidence" value="ECO:0007669"/>
    <property type="project" value="TreeGrafter"/>
</dbReference>
<name>A0AAD1RF75_PELCU</name>
<evidence type="ECO:0000256" key="14">
    <source>
        <dbReference type="ARBA" id="ARBA00033159"/>
    </source>
</evidence>
<evidence type="ECO:0000256" key="15">
    <source>
        <dbReference type="ARBA" id="ARBA00042699"/>
    </source>
</evidence>
<dbReference type="EMBL" id="OW240913">
    <property type="protein sequence ID" value="CAH2251015.1"/>
    <property type="molecule type" value="Genomic_DNA"/>
</dbReference>
<dbReference type="Pfam" id="PF04389">
    <property type="entry name" value="Peptidase_M28"/>
    <property type="match status" value="1"/>
</dbReference>
<feature type="chain" id="PRO_5042272261" description="Glutaminyl-peptide cyclotransferase" evidence="16">
    <location>
        <begin position="27"/>
        <end position="356"/>
    </location>
</feature>
<comment type="similarity">
    <text evidence="3">Belongs to the glutaminyl-peptide cyclotransferase family.</text>
</comment>
<keyword evidence="9 16" id="KW-0732">Signal</keyword>
<dbReference type="GO" id="GO:0005576">
    <property type="term" value="C:extracellular region"/>
    <property type="evidence" value="ECO:0007669"/>
    <property type="project" value="UniProtKB-SubCell"/>
</dbReference>
<dbReference type="PANTHER" id="PTHR12283:SF5">
    <property type="entry name" value="GLUTAMINYL-PEPTIDE CYCLOTRANSFERASE"/>
    <property type="match status" value="1"/>
</dbReference>
<gene>
    <name evidence="18" type="ORF">PECUL_23A047403</name>
</gene>
<dbReference type="SUPFAM" id="SSF53187">
    <property type="entry name" value="Zn-dependent exopeptidases"/>
    <property type="match status" value="1"/>
</dbReference>
<keyword evidence="6" id="KW-0964">Secreted</keyword>
<feature type="signal peptide" evidence="16">
    <location>
        <begin position="1"/>
        <end position="26"/>
    </location>
</feature>
<evidence type="ECO:0000313" key="19">
    <source>
        <dbReference type="Proteomes" id="UP001295444"/>
    </source>
</evidence>
<keyword evidence="8" id="KW-0479">Metal-binding</keyword>
<proteinExistence type="inferred from homology"/>
<evidence type="ECO:0000256" key="6">
    <source>
        <dbReference type="ARBA" id="ARBA00022525"/>
    </source>
</evidence>
<dbReference type="InterPro" id="IPR037457">
    <property type="entry name" value="M28_QC"/>
</dbReference>
<evidence type="ECO:0000256" key="11">
    <source>
        <dbReference type="ARBA" id="ARBA00023157"/>
    </source>
</evidence>
<evidence type="ECO:0000256" key="9">
    <source>
        <dbReference type="ARBA" id="ARBA00022729"/>
    </source>
</evidence>
<keyword evidence="12" id="KW-0325">Glycoprotein</keyword>
<dbReference type="GO" id="GO:0016603">
    <property type="term" value="F:glutaminyl-peptide cyclotransferase activity"/>
    <property type="evidence" value="ECO:0007669"/>
    <property type="project" value="UniProtKB-EC"/>
</dbReference>
<dbReference type="FunFam" id="3.40.630.10:FF:000029">
    <property type="entry name" value="Glutaminyl-peptide cyclotransferase"/>
    <property type="match status" value="1"/>
</dbReference>
<dbReference type="EC" id="2.3.2.5" evidence="4"/>
<evidence type="ECO:0000256" key="2">
    <source>
        <dbReference type="ARBA" id="ARBA00004613"/>
    </source>
</evidence>
<dbReference type="InterPro" id="IPR040234">
    <property type="entry name" value="QC/QCL"/>
</dbReference>
<evidence type="ECO:0000313" key="18">
    <source>
        <dbReference type="EMBL" id="CAH2251015.1"/>
    </source>
</evidence>
<feature type="domain" description="Peptidase M28" evidence="17">
    <location>
        <begin position="119"/>
        <end position="347"/>
    </location>
</feature>
<keyword evidence="13" id="KW-0012">Acyltransferase</keyword>
<evidence type="ECO:0000256" key="13">
    <source>
        <dbReference type="ARBA" id="ARBA00023315"/>
    </source>
</evidence>
<dbReference type="Gene3D" id="3.40.630.10">
    <property type="entry name" value="Zn peptidases"/>
    <property type="match status" value="1"/>
</dbReference>
<evidence type="ECO:0000256" key="1">
    <source>
        <dbReference type="ARBA" id="ARBA00000001"/>
    </source>
</evidence>
<evidence type="ECO:0000256" key="7">
    <source>
        <dbReference type="ARBA" id="ARBA00022679"/>
    </source>
</evidence>
<keyword evidence="10" id="KW-0862">Zinc</keyword>
<accession>A0AAD1RF75</accession>
<keyword evidence="19" id="KW-1185">Reference proteome</keyword>
<keyword evidence="7" id="KW-0808">Transferase</keyword>
<dbReference type="PANTHER" id="PTHR12283">
    <property type="entry name" value="GLUTAMINYL-PEPTIDE CYCLOTRANSFERASE"/>
    <property type="match status" value="1"/>
</dbReference>
<evidence type="ECO:0000259" key="17">
    <source>
        <dbReference type="Pfam" id="PF04389"/>
    </source>
</evidence>
<comment type="subcellular location">
    <subcellularLocation>
        <location evidence="2">Secreted</location>
    </subcellularLocation>
</comment>
<evidence type="ECO:0000256" key="12">
    <source>
        <dbReference type="ARBA" id="ARBA00023180"/>
    </source>
</evidence>